<accession>Q07A38</accession>
<organism evidence="3">
    <name type="scientific">Astragalus sinicus</name>
    <name type="common">Chinese milk vetch</name>
    <dbReference type="NCBI Taxonomy" id="47065"/>
    <lineage>
        <taxon>Eukaryota</taxon>
        <taxon>Viridiplantae</taxon>
        <taxon>Streptophyta</taxon>
        <taxon>Embryophyta</taxon>
        <taxon>Tracheophyta</taxon>
        <taxon>Spermatophyta</taxon>
        <taxon>Magnoliopsida</taxon>
        <taxon>eudicotyledons</taxon>
        <taxon>Gunneridae</taxon>
        <taxon>Pentapetalae</taxon>
        <taxon>rosids</taxon>
        <taxon>fabids</taxon>
        <taxon>Fabales</taxon>
        <taxon>Fabaceae</taxon>
        <taxon>Papilionoideae</taxon>
        <taxon>50 kb inversion clade</taxon>
        <taxon>NPAAA clade</taxon>
        <taxon>Hologalegina</taxon>
        <taxon>IRL clade</taxon>
        <taxon>Galegeae</taxon>
        <taxon>Astragalus</taxon>
    </lineage>
</organism>
<evidence type="ECO:0000259" key="2">
    <source>
        <dbReference type="Pfam" id="PF07127"/>
    </source>
</evidence>
<protein>
    <submittedName>
        <fullName evidence="3">Late nodulin-like protein</fullName>
    </submittedName>
</protein>
<dbReference type="EMBL" id="DQ199635">
    <property type="protein sequence ID" value="ABB13610.1"/>
    <property type="molecule type" value="mRNA"/>
</dbReference>
<dbReference type="Pfam" id="PF07127">
    <property type="entry name" value="Nodulin_late"/>
    <property type="match status" value="1"/>
</dbReference>
<dbReference type="InterPro" id="IPR009810">
    <property type="entry name" value="Nodulin_late_dom"/>
</dbReference>
<dbReference type="GO" id="GO:0046872">
    <property type="term" value="F:metal ion binding"/>
    <property type="evidence" value="ECO:0007669"/>
    <property type="project" value="InterPro"/>
</dbReference>
<keyword evidence="1" id="KW-0732">Signal</keyword>
<name>Q07A38_ASTSI</name>
<evidence type="ECO:0000313" key="3">
    <source>
        <dbReference type="EMBL" id="ABB13610.1"/>
    </source>
</evidence>
<evidence type="ECO:0000256" key="1">
    <source>
        <dbReference type="SAM" id="SignalP"/>
    </source>
</evidence>
<feature type="signal peptide" evidence="1">
    <location>
        <begin position="1"/>
        <end position="26"/>
    </location>
</feature>
<feature type="domain" description="Late nodulin" evidence="2">
    <location>
        <begin position="1"/>
        <end position="54"/>
    </location>
</feature>
<sequence length="59" mass="6762">MVVIMKLVYVFVVFASLFLMTINVNAMPCETDDDCKKKYIPAPGWEAKCIDRLCMSQKI</sequence>
<proteinExistence type="evidence at transcript level"/>
<reference evidence="3" key="1">
    <citation type="submission" date="2005-09" db="EMBL/GenBank/DDBJ databases">
        <title>Identification of new nodulin cDNAs from Astragalus sinicus by SSH.</title>
        <authorList>
            <person name="Chou M.-X."/>
            <person name="Wei X.-Y."/>
            <person name="Zhou J.-C."/>
        </authorList>
    </citation>
    <scope>NUCLEOTIDE SEQUENCE</scope>
    <source>
        <strain evidence="3">AsIIA255</strain>
    </source>
</reference>
<dbReference type="AlphaFoldDB" id="Q07A38"/>
<feature type="chain" id="PRO_5004165890" evidence="1">
    <location>
        <begin position="27"/>
        <end position="59"/>
    </location>
</feature>